<evidence type="ECO:0000313" key="16">
    <source>
        <dbReference type="RefSeq" id="XP_033786716.1"/>
    </source>
</evidence>
<keyword evidence="10" id="KW-0564">Palmitate</keyword>
<evidence type="ECO:0000313" key="15">
    <source>
        <dbReference type="RefSeq" id="XP_033786715.1"/>
    </source>
</evidence>
<comment type="subcellular location">
    <subcellularLocation>
        <location evidence="2">Cell membrane</location>
        <topology evidence="2">Multi-pass membrane protein</topology>
    </subcellularLocation>
    <subcellularLocation>
        <location evidence="1">Cytoplasm</location>
    </subcellularLocation>
</comment>
<comment type="similarity">
    <text evidence="3">Belongs to the gasdermin family.</text>
</comment>
<gene>
    <name evidence="15 16 17" type="primary">GSDME</name>
</gene>
<dbReference type="KEGG" id="gsh:117354051"/>
<protein>
    <submittedName>
        <fullName evidence="15 16">Gasdermin-E isoform X1</fullName>
    </submittedName>
</protein>
<dbReference type="Pfam" id="PF04598">
    <property type="entry name" value="Gasdermin"/>
    <property type="match status" value="1"/>
</dbReference>
<evidence type="ECO:0000256" key="7">
    <source>
        <dbReference type="ARBA" id="ARBA00022590"/>
    </source>
</evidence>
<dbReference type="GO" id="GO:0005886">
    <property type="term" value="C:plasma membrane"/>
    <property type="evidence" value="ECO:0007669"/>
    <property type="project" value="UniProtKB-SubCell"/>
</dbReference>
<organism evidence="14 15">
    <name type="scientific">Geotrypetes seraphini</name>
    <name type="common">Gaboon caecilian</name>
    <name type="synonym">Caecilia seraphini</name>
    <dbReference type="NCBI Taxonomy" id="260995"/>
    <lineage>
        <taxon>Eukaryota</taxon>
        <taxon>Metazoa</taxon>
        <taxon>Chordata</taxon>
        <taxon>Craniata</taxon>
        <taxon>Vertebrata</taxon>
        <taxon>Euteleostomi</taxon>
        <taxon>Amphibia</taxon>
        <taxon>Gymnophiona</taxon>
        <taxon>Geotrypetes</taxon>
    </lineage>
</organism>
<keyword evidence="9" id="KW-0472">Membrane</keyword>
<dbReference type="RefSeq" id="XP_033786715.1">
    <property type="nucleotide sequence ID" value="XM_033930824.1"/>
</dbReference>
<accession>A0A6P8PWR5</accession>
<dbReference type="InterPro" id="IPR042377">
    <property type="entry name" value="GSDME"/>
</dbReference>
<dbReference type="CTD" id="1687"/>
<feature type="domain" description="Gasdermin PUB" evidence="13">
    <location>
        <begin position="289"/>
        <end position="468"/>
    </location>
</feature>
<sequence length="500" mass="56076">MFANATKKVLREIGPGGDLIPVSSLNDSDKLHLLCLVTKRKRVWCWQNPKYHLLSFTLSDILTEGKPLKPVVIESDFVKYEGKFGDFLETNFEAEIGVVKLNAARKGYVESQNSFGNLRKQEVDMQQLMKDVQERTIDLKHPLVQQMLGRRNETLCIVKEKIMTTQKCVLLEHIQTEGKLGGLTGMKTPIVKVSVNEDGNLVQGANVVLEIPPPAVIAYAVIELYIKHDGHFEFCLLSEKEGGFERISTSGPHQGLGASNVCSVYHWDIVDSNDRNVKNRAAVPGDASLSVLKQDILPQRKIFQSFLELPEEKRSVLLRLLCKILRQGEIVTLLENSLGDICTGEIPNMTALSELKWEQQQNFQNLCKLLGYNIENDLVLQLEEPQQKKLLLATHCLVSALEELDDSALAVLETCCDLHLIPALSCLLNTVLEENTTLEDSTLSIFKGKEEFQMLQKLFALSNIRLERTENCFKAVTMREPGFLPLLLSIAVFGFQALTG</sequence>
<evidence type="ECO:0000256" key="5">
    <source>
        <dbReference type="ARBA" id="ARBA00022475"/>
    </source>
</evidence>
<reference evidence="15 16" key="1">
    <citation type="submission" date="2025-04" db="UniProtKB">
        <authorList>
            <consortium name="RefSeq"/>
        </authorList>
    </citation>
    <scope>IDENTIFICATION</scope>
</reference>
<dbReference type="RefSeq" id="XP_033786717.1">
    <property type="nucleotide sequence ID" value="XM_033930826.1"/>
</dbReference>
<dbReference type="PANTHER" id="PTHR15207">
    <property type="entry name" value="NONSYNDROMIC HEARING IMPAIRMENT PROTEIN"/>
    <property type="match status" value="1"/>
</dbReference>
<keyword evidence="14" id="KW-1185">Reference proteome</keyword>
<evidence type="ECO:0000256" key="3">
    <source>
        <dbReference type="ARBA" id="ARBA00009279"/>
    </source>
</evidence>
<evidence type="ECO:0000259" key="13">
    <source>
        <dbReference type="Pfam" id="PF17708"/>
    </source>
</evidence>
<keyword evidence="5" id="KW-1003">Cell membrane</keyword>
<keyword evidence="7" id="KW-1210">Necrosis</keyword>
<dbReference type="InterPro" id="IPR041263">
    <property type="entry name" value="Gasdermin_PUB"/>
</dbReference>
<evidence type="ECO:0000313" key="14">
    <source>
        <dbReference type="Proteomes" id="UP000515159"/>
    </source>
</evidence>
<evidence type="ECO:0000256" key="9">
    <source>
        <dbReference type="ARBA" id="ARBA00023136"/>
    </source>
</evidence>
<evidence type="ECO:0000256" key="2">
    <source>
        <dbReference type="ARBA" id="ARBA00004651"/>
    </source>
</evidence>
<dbReference type="GeneID" id="117354051"/>
<evidence type="ECO:0000313" key="17">
    <source>
        <dbReference type="RefSeq" id="XP_033786717.1"/>
    </source>
</evidence>
<feature type="domain" description="Gasdermin pore forming" evidence="12">
    <location>
        <begin position="1"/>
        <end position="245"/>
    </location>
</feature>
<keyword evidence="11" id="KW-0449">Lipoprotein</keyword>
<evidence type="ECO:0000256" key="10">
    <source>
        <dbReference type="ARBA" id="ARBA00023139"/>
    </source>
</evidence>
<evidence type="ECO:0000259" key="12">
    <source>
        <dbReference type="Pfam" id="PF04598"/>
    </source>
</evidence>
<dbReference type="InterPro" id="IPR040460">
    <property type="entry name" value="Gasdermin_pore"/>
</dbReference>
<evidence type="ECO:0000256" key="11">
    <source>
        <dbReference type="ARBA" id="ARBA00023288"/>
    </source>
</evidence>
<dbReference type="GO" id="GO:0012501">
    <property type="term" value="P:programmed cell death"/>
    <property type="evidence" value="ECO:0007669"/>
    <property type="project" value="UniProtKB-KW"/>
</dbReference>
<dbReference type="OrthoDB" id="8815334at2759"/>
<dbReference type="Pfam" id="PF17708">
    <property type="entry name" value="Gasdermin_C"/>
    <property type="match status" value="1"/>
</dbReference>
<evidence type="ECO:0000256" key="1">
    <source>
        <dbReference type="ARBA" id="ARBA00004496"/>
    </source>
</evidence>
<dbReference type="AlphaFoldDB" id="A0A6P8PWR5"/>
<evidence type="ECO:0000256" key="8">
    <source>
        <dbReference type="ARBA" id="ARBA00022692"/>
    </source>
</evidence>
<keyword evidence="6" id="KW-0963">Cytoplasm</keyword>
<evidence type="ECO:0000256" key="6">
    <source>
        <dbReference type="ARBA" id="ARBA00022490"/>
    </source>
</evidence>
<evidence type="ECO:0000256" key="4">
    <source>
        <dbReference type="ARBA" id="ARBA00022452"/>
    </source>
</evidence>
<dbReference type="Proteomes" id="UP000515159">
    <property type="component" value="Chromosome 2"/>
</dbReference>
<dbReference type="RefSeq" id="XP_033786716.1">
    <property type="nucleotide sequence ID" value="XM_033930825.1"/>
</dbReference>
<dbReference type="GO" id="GO:0005737">
    <property type="term" value="C:cytoplasm"/>
    <property type="evidence" value="ECO:0007669"/>
    <property type="project" value="UniProtKB-SubCell"/>
</dbReference>
<dbReference type="PANTHER" id="PTHR15207:SF1">
    <property type="entry name" value="GASDERMIN-E"/>
    <property type="match status" value="1"/>
</dbReference>
<keyword evidence="8" id="KW-0812">Transmembrane</keyword>
<name>A0A6P8PWR5_GEOSA</name>
<proteinExistence type="inferred from homology"/>
<keyword evidence="4" id="KW-1134">Transmembrane beta strand</keyword>